<evidence type="ECO:0000313" key="3">
    <source>
        <dbReference type="EMBL" id="MDL5032368.1"/>
    </source>
</evidence>
<protein>
    <recommendedName>
        <fullName evidence="5">TonB C-terminal domain-containing protein</fullName>
    </recommendedName>
</protein>
<evidence type="ECO:0000256" key="2">
    <source>
        <dbReference type="SAM" id="Phobius"/>
    </source>
</evidence>
<keyword evidence="4" id="KW-1185">Reference proteome</keyword>
<dbReference type="RefSeq" id="WP_285982444.1">
    <property type="nucleotide sequence ID" value="NZ_JASVDS010000002.1"/>
</dbReference>
<evidence type="ECO:0000313" key="4">
    <source>
        <dbReference type="Proteomes" id="UP001238603"/>
    </source>
</evidence>
<feature type="transmembrane region" description="Helical" evidence="2">
    <location>
        <begin position="16"/>
        <end position="35"/>
    </location>
</feature>
<gene>
    <name evidence="3" type="ORF">QRD43_10685</name>
</gene>
<evidence type="ECO:0000256" key="1">
    <source>
        <dbReference type="SAM" id="MobiDB-lite"/>
    </source>
</evidence>
<proteinExistence type="predicted"/>
<comment type="caution">
    <text evidence="3">The sequence shown here is derived from an EMBL/GenBank/DDBJ whole genome shotgun (WGS) entry which is preliminary data.</text>
</comment>
<dbReference type="Proteomes" id="UP001238603">
    <property type="component" value="Unassembled WGS sequence"/>
</dbReference>
<reference evidence="3 4" key="1">
    <citation type="submission" date="2023-06" db="EMBL/GenBank/DDBJ databases">
        <title>Pelomonas sp. APW6 16S ribosomal RNA gene genome sequencing and assembly.</title>
        <authorList>
            <person name="Woo H."/>
        </authorList>
    </citation>
    <scope>NUCLEOTIDE SEQUENCE [LARGE SCALE GENOMIC DNA]</scope>
    <source>
        <strain evidence="3 4">APW6</strain>
    </source>
</reference>
<organism evidence="3 4">
    <name type="scientific">Roseateles subflavus</name>
    <dbReference type="NCBI Taxonomy" id="3053353"/>
    <lineage>
        <taxon>Bacteria</taxon>
        <taxon>Pseudomonadati</taxon>
        <taxon>Pseudomonadota</taxon>
        <taxon>Betaproteobacteria</taxon>
        <taxon>Burkholderiales</taxon>
        <taxon>Sphaerotilaceae</taxon>
        <taxon>Roseateles</taxon>
    </lineage>
</organism>
<dbReference type="EMBL" id="JASVDS010000002">
    <property type="protein sequence ID" value="MDL5032368.1"/>
    <property type="molecule type" value="Genomic_DNA"/>
</dbReference>
<sequence>MSDLHSLELPKRSAKGIGLVIVTHAFIIWGLAAGLTTHFTKKETPPVTLIEMPDKPRTVEPPPPVTHPVEFVPVITPVVPPTEVRIDMPVSPITVDPATHSKPVDGPGTGGTVGIPGTRDVGATPTAGPLRAEAVCDVMTMPEVPAVTWSGRASFRVQAHLVAGRVAEVQFLNVTGGMDARSRRALQNAVQTALGAYQCRGSQAFEQEFVFNIQ</sequence>
<keyword evidence="2" id="KW-0472">Membrane</keyword>
<feature type="region of interest" description="Disordered" evidence="1">
    <location>
        <begin position="92"/>
        <end position="126"/>
    </location>
</feature>
<keyword evidence="2" id="KW-1133">Transmembrane helix</keyword>
<name>A0ABT7LHM5_9BURK</name>
<evidence type="ECO:0008006" key="5">
    <source>
        <dbReference type="Google" id="ProtNLM"/>
    </source>
</evidence>
<accession>A0ABT7LHM5</accession>
<keyword evidence="2" id="KW-0812">Transmembrane</keyword>